<accession>A0A485ALT8</accession>
<evidence type="ECO:0000256" key="5">
    <source>
        <dbReference type="ARBA" id="ARBA00022989"/>
    </source>
</evidence>
<dbReference type="InterPro" id="IPR043429">
    <property type="entry name" value="ArtM/GltK/GlnP/TcyL/YhdX-like"/>
</dbReference>
<dbReference type="CDD" id="cd06261">
    <property type="entry name" value="TM_PBP2"/>
    <property type="match status" value="1"/>
</dbReference>
<organism evidence="9 10">
    <name type="scientific">Raoultella planticola</name>
    <name type="common">Klebsiella planticola</name>
    <dbReference type="NCBI Taxonomy" id="575"/>
    <lineage>
        <taxon>Bacteria</taxon>
        <taxon>Pseudomonadati</taxon>
        <taxon>Pseudomonadota</taxon>
        <taxon>Gammaproteobacteria</taxon>
        <taxon>Enterobacterales</taxon>
        <taxon>Enterobacteriaceae</taxon>
        <taxon>Klebsiella/Raoultella group</taxon>
        <taxon>Raoultella</taxon>
    </lineage>
</organism>
<dbReference type="AlphaFoldDB" id="A0A485ALT8"/>
<keyword evidence="5" id="KW-1133">Transmembrane helix</keyword>
<evidence type="ECO:0000256" key="7">
    <source>
        <dbReference type="RuleBase" id="RU363032"/>
    </source>
</evidence>
<dbReference type="PROSITE" id="PS50928">
    <property type="entry name" value="ABC_TM1"/>
    <property type="match status" value="1"/>
</dbReference>
<dbReference type="PANTHER" id="PTHR30614:SF0">
    <property type="entry name" value="L-CYSTINE TRANSPORT SYSTEM PERMEASE PROTEIN TCYL"/>
    <property type="match status" value="1"/>
</dbReference>
<dbReference type="PANTHER" id="PTHR30614">
    <property type="entry name" value="MEMBRANE COMPONENT OF AMINO ACID ABC TRANSPORTER"/>
    <property type="match status" value="1"/>
</dbReference>
<reference evidence="9 10" key="1">
    <citation type="submission" date="2019-03" db="EMBL/GenBank/DDBJ databases">
        <authorList>
            <consortium name="Pathogen Informatics"/>
        </authorList>
    </citation>
    <scope>NUCLEOTIDE SEQUENCE [LARGE SCALE GENOMIC DNA]</scope>
    <source>
        <strain evidence="9 10">NCTC12998</strain>
    </source>
</reference>
<evidence type="ECO:0000256" key="2">
    <source>
        <dbReference type="ARBA" id="ARBA00022519"/>
    </source>
</evidence>
<evidence type="ECO:0000313" key="10">
    <source>
        <dbReference type="Proteomes" id="UP000345637"/>
    </source>
</evidence>
<dbReference type="GO" id="GO:0005886">
    <property type="term" value="C:plasma membrane"/>
    <property type="evidence" value="ECO:0007669"/>
    <property type="project" value="UniProtKB-SubCell"/>
</dbReference>
<sequence>MLNDPFWAGLLAMVLSEAAYVAEIHRGGLLSIPKGQSEAARALGLRYAGTQWRVIIPRRCASPSPRWPTNILPS</sequence>
<dbReference type="Pfam" id="PF00528">
    <property type="entry name" value="BPD_transp_1"/>
    <property type="match status" value="1"/>
</dbReference>
<comment type="subcellular location">
    <subcellularLocation>
        <location evidence="1">Cell inner membrane</location>
        <topology evidence="1">Multi-pass membrane protein</topology>
    </subcellularLocation>
    <subcellularLocation>
        <location evidence="7">Cell membrane</location>
        <topology evidence="7">Multi-pass membrane protein</topology>
    </subcellularLocation>
</comment>
<evidence type="ECO:0000256" key="1">
    <source>
        <dbReference type="ARBA" id="ARBA00004429"/>
    </source>
</evidence>
<feature type="domain" description="ABC transmembrane type-1" evidence="8">
    <location>
        <begin position="1"/>
        <end position="74"/>
    </location>
</feature>
<gene>
    <name evidence="9" type="primary">artQ_1</name>
    <name evidence="9" type="ORF">NCTC12998_01432</name>
</gene>
<dbReference type="GO" id="GO:0006865">
    <property type="term" value="P:amino acid transport"/>
    <property type="evidence" value="ECO:0007669"/>
    <property type="project" value="UniProtKB-KW"/>
</dbReference>
<proteinExistence type="inferred from homology"/>
<dbReference type="SUPFAM" id="SSF161098">
    <property type="entry name" value="MetI-like"/>
    <property type="match status" value="1"/>
</dbReference>
<dbReference type="InterPro" id="IPR035906">
    <property type="entry name" value="MetI-like_sf"/>
</dbReference>
<keyword evidence="4" id="KW-0029">Amino-acid transport</keyword>
<keyword evidence="2" id="KW-0997">Cell inner membrane</keyword>
<evidence type="ECO:0000256" key="6">
    <source>
        <dbReference type="ARBA" id="ARBA00023136"/>
    </source>
</evidence>
<dbReference type="Gene3D" id="1.10.3720.10">
    <property type="entry name" value="MetI-like"/>
    <property type="match status" value="1"/>
</dbReference>
<protein>
    <submittedName>
        <fullName evidence="9">Arginine transport system permease protein ArtQ</fullName>
    </submittedName>
</protein>
<dbReference type="Proteomes" id="UP000345637">
    <property type="component" value="Unassembled WGS sequence"/>
</dbReference>
<dbReference type="InterPro" id="IPR000515">
    <property type="entry name" value="MetI-like"/>
</dbReference>
<comment type="similarity">
    <text evidence="7">Belongs to the binding-protein-dependent transport system permease family.</text>
</comment>
<keyword evidence="2" id="KW-1003">Cell membrane</keyword>
<evidence type="ECO:0000256" key="3">
    <source>
        <dbReference type="ARBA" id="ARBA00022692"/>
    </source>
</evidence>
<name>A0A485ALT8_RAOPL</name>
<keyword evidence="7" id="KW-0813">Transport</keyword>
<keyword evidence="6" id="KW-0472">Membrane</keyword>
<evidence type="ECO:0000313" key="9">
    <source>
        <dbReference type="EMBL" id="VFS60843.1"/>
    </source>
</evidence>
<keyword evidence="3" id="KW-0812">Transmembrane</keyword>
<dbReference type="GO" id="GO:0055085">
    <property type="term" value="P:transmembrane transport"/>
    <property type="evidence" value="ECO:0007669"/>
    <property type="project" value="InterPro"/>
</dbReference>
<evidence type="ECO:0000259" key="8">
    <source>
        <dbReference type="PROSITE" id="PS50928"/>
    </source>
</evidence>
<evidence type="ECO:0000256" key="4">
    <source>
        <dbReference type="ARBA" id="ARBA00022970"/>
    </source>
</evidence>
<dbReference type="EMBL" id="CAADJE010000017">
    <property type="protein sequence ID" value="VFS60843.1"/>
    <property type="molecule type" value="Genomic_DNA"/>
</dbReference>